<comment type="caution">
    <text evidence="2">The sequence shown here is derived from an EMBL/GenBank/DDBJ whole genome shotgun (WGS) entry which is preliminary data.</text>
</comment>
<dbReference type="Proteomes" id="UP001153269">
    <property type="component" value="Unassembled WGS sequence"/>
</dbReference>
<protein>
    <submittedName>
        <fullName evidence="2">Uncharacterized protein</fullName>
    </submittedName>
</protein>
<feature type="compositionally biased region" description="Basic and acidic residues" evidence="1">
    <location>
        <begin position="29"/>
        <end position="40"/>
    </location>
</feature>
<organism evidence="2 3">
    <name type="scientific">Pleuronectes platessa</name>
    <name type="common">European plaice</name>
    <dbReference type="NCBI Taxonomy" id="8262"/>
    <lineage>
        <taxon>Eukaryota</taxon>
        <taxon>Metazoa</taxon>
        <taxon>Chordata</taxon>
        <taxon>Craniata</taxon>
        <taxon>Vertebrata</taxon>
        <taxon>Euteleostomi</taxon>
        <taxon>Actinopterygii</taxon>
        <taxon>Neopterygii</taxon>
        <taxon>Teleostei</taxon>
        <taxon>Neoteleostei</taxon>
        <taxon>Acanthomorphata</taxon>
        <taxon>Carangaria</taxon>
        <taxon>Pleuronectiformes</taxon>
        <taxon>Pleuronectoidei</taxon>
        <taxon>Pleuronectidae</taxon>
        <taxon>Pleuronectes</taxon>
    </lineage>
</organism>
<dbReference type="AlphaFoldDB" id="A0A9N7YG70"/>
<gene>
    <name evidence="2" type="ORF">PLEPLA_LOCUS18287</name>
</gene>
<keyword evidence="3" id="KW-1185">Reference proteome</keyword>
<dbReference type="EMBL" id="CADEAL010001224">
    <property type="protein sequence ID" value="CAB1430305.1"/>
    <property type="molecule type" value="Genomic_DNA"/>
</dbReference>
<evidence type="ECO:0000313" key="2">
    <source>
        <dbReference type="EMBL" id="CAB1430305.1"/>
    </source>
</evidence>
<evidence type="ECO:0000256" key="1">
    <source>
        <dbReference type="SAM" id="MobiDB-lite"/>
    </source>
</evidence>
<feature type="region of interest" description="Disordered" evidence="1">
    <location>
        <begin position="83"/>
        <end position="137"/>
    </location>
</feature>
<accession>A0A9N7YG70</accession>
<reference evidence="2" key="1">
    <citation type="submission" date="2020-03" db="EMBL/GenBank/DDBJ databases">
        <authorList>
            <person name="Weist P."/>
        </authorList>
    </citation>
    <scope>NUCLEOTIDE SEQUENCE</scope>
</reference>
<name>A0A9N7YG70_PLEPL</name>
<evidence type="ECO:0000313" key="3">
    <source>
        <dbReference type="Proteomes" id="UP001153269"/>
    </source>
</evidence>
<proteinExistence type="predicted"/>
<sequence>MEMGDAPTRERDEGTDSISGPNAAQVALRQRERDGERRGIEFDERLIGLGKHPHRVYLGTEKKEQYSPLLSWRMLSGPVRSLGGGGLEVQPDEIAGAPRVMSTTTDRVRGKYLQYTGKPESSPTHHRVPEVIDDGNT</sequence>
<feature type="region of interest" description="Disordered" evidence="1">
    <location>
        <begin position="1"/>
        <end position="40"/>
    </location>
</feature>